<sequence>MRAPSPPPSITVHDPSPPPPPPPPPPPSTVHESLPPPPPPPPSITGYAPSPIAPPPPAFSSTVHGPPAPLQPAAAALVPGVDEHTQQQTFGFPDPRPNVSLQGASFQMRAIRDFIRAGQWVDLEGYLREVLTQVLQERGILVDDGQVLGFMYPSLFFYPRRETIMLLISQGQLGIAREMFEQFLEPLRNIEGSHMLAPEIDRIRGILDGQDNDSVGWGSENEHQEALTVEIQQILVTNFPQNCNCFDELSEQTADAAQASTSMDASTHQLVTNFMEDKKRWTIEYEDDCLEQLLSQFCPDENRNLAEEIPEGWNCSKALTETVNGQNMPPAGVRSLMPDARPLMVDFPSSVRLLQLLDRIISPDLASPSLSHQVRDMMPPQPQGLAQLDASHTPTSTPMQALQEPIQQGPPQFSQFSTQHHSNTSRVAPTAADPTIIPGTVAMKLDEILLAGIQVLGSPDLPVHLRCQLNQIFGDLQRVSTTLRSQQHLSLGEQQLQGSPDPGLQQQPHVVLPPGQLPGVLDPALQQTPPVVQPPGQLAGSAEAARSDPGSQQQPSRAGCRAGSARLGSTHSNSLEYRASSTRLIKVNEQKS</sequence>
<feature type="compositionally biased region" description="Low complexity" evidence="1">
    <location>
        <begin position="526"/>
        <end position="537"/>
    </location>
</feature>
<reference evidence="2 3" key="1">
    <citation type="journal article" date="2019" name="Sci. Rep.">
        <title>A high-quality genome of Eragrostis curvula grass provides insights into Poaceae evolution and supports new strategies to enhance forage quality.</title>
        <authorList>
            <person name="Carballo J."/>
            <person name="Santos B.A.C.M."/>
            <person name="Zappacosta D."/>
            <person name="Garbus I."/>
            <person name="Selva J.P."/>
            <person name="Gallo C.A."/>
            <person name="Diaz A."/>
            <person name="Albertini E."/>
            <person name="Caccamo M."/>
            <person name="Echenique V."/>
        </authorList>
    </citation>
    <scope>NUCLEOTIDE SEQUENCE [LARGE SCALE GENOMIC DNA]</scope>
    <source>
        <strain evidence="3">cv. Victoria</strain>
        <tissue evidence="2">Leaf</tissue>
    </source>
</reference>
<dbReference type="Gramene" id="TVU45130">
    <property type="protein sequence ID" value="TVU45130"/>
    <property type="gene ID" value="EJB05_04603"/>
</dbReference>
<keyword evidence="3" id="KW-1185">Reference proteome</keyword>
<dbReference type="AlphaFoldDB" id="A0A5J9WCJ5"/>
<dbReference type="Proteomes" id="UP000324897">
    <property type="component" value="Chromosome 5"/>
</dbReference>
<feature type="compositionally biased region" description="Polar residues" evidence="1">
    <location>
        <begin position="390"/>
        <end position="427"/>
    </location>
</feature>
<protein>
    <submittedName>
        <fullName evidence="2">Uncharacterized protein</fullName>
    </submittedName>
</protein>
<gene>
    <name evidence="2" type="ORF">EJB05_04603</name>
</gene>
<organism evidence="2 3">
    <name type="scientific">Eragrostis curvula</name>
    <name type="common">weeping love grass</name>
    <dbReference type="NCBI Taxonomy" id="38414"/>
    <lineage>
        <taxon>Eukaryota</taxon>
        <taxon>Viridiplantae</taxon>
        <taxon>Streptophyta</taxon>
        <taxon>Embryophyta</taxon>
        <taxon>Tracheophyta</taxon>
        <taxon>Spermatophyta</taxon>
        <taxon>Magnoliopsida</taxon>
        <taxon>Liliopsida</taxon>
        <taxon>Poales</taxon>
        <taxon>Poaceae</taxon>
        <taxon>PACMAD clade</taxon>
        <taxon>Chloridoideae</taxon>
        <taxon>Eragrostideae</taxon>
        <taxon>Eragrostidinae</taxon>
        <taxon>Eragrostis</taxon>
    </lineage>
</organism>
<accession>A0A5J9WCJ5</accession>
<feature type="compositionally biased region" description="Pro residues" evidence="1">
    <location>
        <begin position="1"/>
        <end position="43"/>
    </location>
</feature>
<evidence type="ECO:0000313" key="2">
    <source>
        <dbReference type="EMBL" id="TVU45130.1"/>
    </source>
</evidence>
<dbReference type="PANTHER" id="PTHR48125">
    <property type="entry name" value="LP07818P1"/>
    <property type="match status" value="1"/>
</dbReference>
<feature type="compositionally biased region" description="Polar residues" evidence="1">
    <location>
        <begin position="494"/>
        <end position="508"/>
    </location>
</feature>
<evidence type="ECO:0000256" key="1">
    <source>
        <dbReference type="SAM" id="MobiDB-lite"/>
    </source>
</evidence>
<evidence type="ECO:0000313" key="3">
    <source>
        <dbReference type="Proteomes" id="UP000324897"/>
    </source>
</evidence>
<dbReference type="EMBL" id="RWGY01000004">
    <property type="protein sequence ID" value="TVU45130.1"/>
    <property type="molecule type" value="Genomic_DNA"/>
</dbReference>
<feature type="non-terminal residue" evidence="2">
    <location>
        <position position="1"/>
    </location>
</feature>
<feature type="region of interest" description="Disordered" evidence="1">
    <location>
        <begin position="1"/>
        <end position="72"/>
    </location>
</feature>
<proteinExistence type="predicted"/>
<name>A0A5J9WCJ5_9POAL</name>
<dbReference type="PANTHER" id="PTHR48125:SF12">
    <property type="entry name" value="AT HOOK TRANSCRIPTION FACTOR FAMILY-RELATED"/>
    <property type="match status" value="1"/>
</dbReference>
<comment type="caution">
    <text evidence="2">The sequence shown here is derived from an EMBL/GenBank/DDBJ whole genome shotgun (WGS) entry which is preliminary data.</text>
</comment>
<feature type="region of interest" description="Disordered" evidence="1">
    <location>
        <begin position="377"/>
        <end position="431"/>
    </location>
</feature>
<feature type="region of interest" description="Disordered" evidence="1">
    <location>
        <begin position="494"/>
        <end position="575"/>
    </location>
</feature>